<protein>
    <submittedName>
        <fullName evidence="2">Uncharacterized protein</fullName>
    </submittedName>
</protein>
<feature type="compositionally biased region" description="Polar residues" evidence="1">
    <location>
        <begin position="109"/>
        <end position="122"/>
    </location>
</feature>
<dbReference type="AlphaFoldDB" id="A0AAF1JZG0"/>
<feature type="compositionally biased region" description="Low complexity" evidence="1">
    <location>
        <begin position="147"/>
        <end position="162"/>
    </location>
</feature>
<accession>A0AAF1JZG0</accession>
<name>A0AAF1JZG0_9PROT</name>
<feature type="region of interest" description="Disordered" evidence="1">
    <location>
        <begin position="69"/>
        <end position="179"/>
    </location>
</feature>
<dbReference type="Proteomes" id="UP001196068">
    <property type="component" value="Unassembled WGS sequence"/>
</dbReference>
<proteinExistence type="predicted"/>
<gene>
    <name evidence="2" type="ORF">GXW79_04175</name>
</gene>
<sequence length="203" mass="20787">MRHGPWIFGVSTALALLLALPGCEGSGPSFNLSSRPAAPGDSLTIRRVMGDQASVERVDNDTALGWIEPEAPRSTLGNPDDAVRNIPEYRPVPRPDLEREGRPRAQAPRGSSSAPPDSTITEQRIPGPSRVDAFAPPASATPDPNRAGQVLAVPGGPPAVLGVGSGGQTPYTRAGQPGGVAVDNGSGAVTLLGADGSIRVVPR</sequence>
<dbReference type="RefSeq" id="WP_211873093.1">
    <property type="nucleotide sequence ID" value="NZ_JAAEDH010000003.1"/>
</dbReference>
<reference evidence="2" key="1">
    <citation type="submission" date="2020-01" db="EMBL/GenBank/DDBJ databases">
        <authorList>
            <person name="Rat A."/>
        </authorList>
    </citation>
    <scope>NUCLEOTIDE SEQUENCE</scope>
    <source>
        <strain evidence="2">LMG 28251</strain>
    </source>
</reference>
<evidence type="ECO:0000313" key="3">
    <source>
        <dbReference type="Proteomes" id="UP001196068"/>
    </source>
</evidence>
<evidence type="ECO:0000256" key="1">
    <source>
        <dbReference type="SAM" id="MobiDB-lite"/>
    </source>
</evidence>
<keyword evidence="3" id="KW-1185">Reference proteome</keyword>
<reference evidence="2" key="2">
    <citation type="journal article" date="2021" name="Syst. Appl. Microbiol.">
        <title>Roseomonas hellenica sp. nov., isolated from roots of wild-growing Alkanna tinctoria.</title>
        <authorList>
            <person name="Rat A."/>
            <person name="Naranjo H.D."/>
            <person name="Lebbe L."/>
            <person name="Cnockaert M."/>
            <person name="Krigas N."/>
            <person name="Grigoriadou K."/>
            <person name="Maloupa E."/>
            <person name="Willems A."/>
        </authorList>
    </citation>
    <scope>NUCLEOTIDE SEQUENCE</scope>
    <source>
        <strain evidence="2">LMG 28251</strain>
    </source>
</reference>
<feature type="compositionally biased region" description="Basic and acidic residues" evidence="1">
    <location>
        <begin position="91"/>
        <end position="103"/>
    </location>
</feature>
<evidence type="ECO:0000313" key="2">
    <source>
        <dbReference type="EMBL" id="MBR0654273.1"/>
    </source>
</evidence>
<dbReference type="EMBL" id="JAAEDH010000003">
    <property type="protein sequence ID" value="MBR0654273.1"/>
    <property type="molecule type" value="Genomic_DNA"/>
</dbReference>
<organism evidence="2 3">
    <name type="scientific">Plastoroseomonas arctica</name>
    <dbReference type="NCBI Taxonomy" id="1509237"/>
    <lineage>
        <taxon>Bacteria</taxon>
        <taxon>Pseudomonadati</taxon>
        <taxon>Pseudomonadota</taxon>
        <taxon>Alphaproteobacteria</taxon>
        <taxon>Acetobacterales</taxon>
        <taxon>Acetobacteraceae</taxon>
        <taxon>Plastoroseomonas</taxon>
    </lineage>
</organism>
<comment type="caution">
    <text evidence="2">The sequence shown here is derived from an EMBL/GenBank/DDBJ whole genome shotgun (WGS) entry which is preliminary data.</text>
</comment>